<feature type="region of interest" description="Disordered" evidence="3">
    <location>
        <begin position="314"/>
        <end position="338"/>
    </location>
</feature>
<dbReference type="CDD" id="cd22385">
    <property type="entry name" value="KH-I_KHDC4_rpt1"/>
    <property type="match status" value="1"/>
</dbReference>
<feature type="domain" description="KHDC4/BBP-like KH-domain type I" evidence="5">
    <location>
        <begin position="236"/>
        <end position="308"/>
    </location>
</feature>
<evidence type="ECO:0000256" key="2">
    <source>
        <dbReference type="ARBA" id="ARBA00023242"/>
    </source>
</evidence>
<dbReference type="InterPro" id="IPR047890">
    <property type="entry name" value="KHDC4_KH-I_first"/>
</dbReference>
<feature type="region of interest" description="Disordered" evidence="3">
    <location>
        <begin position="418"/>
        <end position="447"/>
    </location>
</feature>
<name>A0A8H3FJ20_9LECA</name>
<comment type="caution">
    <text evidence="7">The sequence shown here is derived from an EMBL/GenBank/DDBJ whole genome shotgun (WGS) entry which is preliminary data.</text>
</comment>
<dbReference type="GO" id="GO:0003723">
    <property type="term" value="F:RNA binding"/>
    <property type="evidence" value="ECO:0007669"/>
    <property type="project" value="InterPro"/>
</dbReference>
<dbReference type="InterPro" id="IPR047889">
    <property type="entry name" value="KHDC4_KH-I_second"/>
</dbReference>
<feature type="compositionally biased region" description="Low complexity" evidence="3">
    <location>
        <begin position="49"/>
        <end position="63"/>
    </location>
</feature>
<proteinExistence type="predicted"/>
<dbReference type="GO" id="GO:0005634">
    <property type="term" value="C:nucleus"/>
    <property type="evidence" value="ECO:0007669"/>
    <property type="project" value="UniProtKB-SubCell"/>
</dbReference>
<reference evidence="7" key="1">
    <citation type="submission" date="2021-03" db="EMBL/GenBank/DDBJ databases">
        <authorList>
            <person name="Tagirdzhanova G."/>
        </authorList>
    </citation>
    <scope>NUCLEOTIDE SEQUENCE</scope>
</reference>
<dbReference type="PANTHER" id="PTHR15744">
    <property type="entry name" value="BLOM7"/>
    <property type="match status" value="1"/>
</dbReference>
<dbReference type="CDD" id="cd22386">
    <property type="entry name" value="KH-I_KHDC4_rpt2"/>
    <property type="match status" value="1"/>
</dbReference>
<keyword evidence="8" id="KW-1185">Reference proteome</keyword>
<dbReference type="Pfam" id="PF09005">
    <property type="entry name" value="FUBP_C"/>
    <property type="match status" value="1"/>
</dbReference>
<feature type="domain" description="ATP-dependent RNA helicase PRP5/DDX46/KHDC4 KH" evidence="6">
    <location>
        <begin position="118"/>
        <end position="197"/>
    </location>
</feature>
<protein>
    <recommendedName>
        <fullName evidence="9">K Homology domain-containing protein</fullName>
    </recommendedName>
</protein>
<evidence type="ECO:0000259" key="6">
    <source>
        <dbReference type="Pfam" id="PF23469"/>
    </source>
</evidence>
<dbReference type="OrthoDB" id="397265at2759"/>
<feature type="compositionally biased region" description="Pro residues" evidence="3">
    <location>
        <begin position="433"/>
        <end position="447"/>
    </location>
</feature>
<feature type="compositionally biased region" description="Basic residues" evidence="3">
    <location>
        <begin position="19"/>
        <end position="31"/>
    </location>
</feature>
<feature type="compositionally biased region" description="Basic and acidic residues" evidence="3">
    <location>
        <begin position="317"/>
        <end position="329"/>
    </location>
</feature>
<dbReference type="InterPro" id="IPR015096">
    <property type="entry name" value="FUBP_C"/>
</dbReference>
<feature type="compositionally biased region" description="Basic and acidic residues" evidence="3">
    <location>
        <begin position="1"/>
        <end position="12"/>
    </location>
</feature>
<dbReference type="InterPro" id="IPR031121">
    <property type="entry name" value="RIK/BLOM7"/>
</dbReference>
<dbReference type="EMBL" id="CAJPDQ010000026">
    <property type="protein sequence ID" value="CAF9926861.1"/>
    <property type="molecule type" value="Genomic_DNA"/>
</dbReference>
<dbReference type="Pfam" id="PF23469">
    <property type="entry name" value="KH_12"/>
    <property type="match status" value="1"/>
</dbReference>
<evidence type="ECO:0000256" key="1">
    <source>
        <dbReference type="ARBA" id="ARBA00004123"/>
    </source>
</evidence>
<dbReference type="AlphaFoldDB" id="A0A8H3FJ20"/>
<keyword evidence="2" id="KW-0539">Nucleus</keyword>
<dbReference type="FunFam" id="3.30.1370.10:FF:000037">
    <property type="entry name" value="KH domain protein"/>
    <property type="match status" value="1"/>
</dbReference>
<dbReference type="Pfam" id="PF22675">
    <property type="entry name" value="KH-I_KHDC4-BBP"/>
    <property type="match status" value="1"/>
</dbReference>
<dbReference type="GO" id="GO:0006355">
    <property type="term" value="P:regulation of DNA-templated transcription"/>
    <property type="evidence" value="ECO:0007669"/>
    <property type="project" value="InterPro"/>
</dbReference>
<evidence type="ECO:0000313" key="8">
    <source>
        <dbReference type="Proteomes" id="UP000664169"/>
    </source>
</evidence>
<comment type="subcellular location">
    <subcellularLocation>
        <location evidence="1">Nucleus</location>
    </subcellularLocation>
</comment>
<dbReference type="SUPFAM" id="SSF54791">
    <property type="entry name" value="Eukaryotic type KH-domain (KH-domain type I)"/>
    <property type="match status" value="2"/>
</dbReference>
<evidence type="ECO:0008006" key="9">
    <source>
        <dbReference type="Google" id="ProtNLM"/>
    </source>
</evidence>
<dbReference type="FunFam" id="3.30.1370.10:FF:000051">
    <property type="entry name" value="Putative kh domain-containing protein"/>
    <property type="match status" value="1"/>
</dbReference>
<organism evidence="7 8">
    <name type="scientific">Gomphillus americanus</name>
    <dbReference type="NCBI Taxonomy" id="1940652"/>
    <lineage>
        <taxon>Eukaryota</taxon>
        <taxon>Fungi</taxon>
        <taxon>Dikarya</taxon>
        <taxon>Ascomycota</taxon>
        <taxon>Pezizomycotina</taxon>
        <taxon>Lecanoromycetes</taxon>
        <taxon>OSLEUM clade</taxon>
        <taxon>Ostropomycetidae</taxon>
        <taxon>Ostropales</taxon>
        <taxon>Graphidaceae</taxon>
        <taxon>Gomphilloideae</taxon>
        <taxon>Gomphillus</taxon>
    </lineage>
</organism>
<dbReference type="Gene3D" id="3.30.1370.10">
    <property type="entry name" value="K Homology domain, type 1"/>
    <property type="match status" value="2"/>
</dbReference>
<evidence type="ECO:0000256" key="3">
    <source>
        <dbReference type="SAM" id="MobiDB-lite"/>
    </source>
</evidence>
<evidence type="ECO:0000259" key="5">
    <source>
        <dbReference type="Pfam" id="PF22675"/>
    </source>
</evidence>
<dbReference type="InterPro" id="IPR055256">
    <property type="entry name" value="KH_1_KHDC4/BBP-like"/>
</dbReference>
<evidence type="ECO:0000313" key="7">
    <source>
        <dbReference type="EMBL" id="CAF9926861.1"/>
    </source>
</evidence>
<feature type="domain" description="Far upstream element-binding protein C-terminal" evidence="4">
    <location>
        <begin position="389"/>
        <end position="405"/>
    </location>
</feature>
<dbReference type="Proteomes" id="UP000664169">
    <property type="component" value="Unassembled WGS sequence"/>
</dbReference>
<dbReference type="InterPro" id="IPR036612">
    <property type="entry name" value="KH_dom_type_1_sf"/>
</dbReference>
<evidence type="ECO:0000259" key="4">
    <source>
        <dbReference type="Pfam" id="PF09005"/>
    </source>
</evidence>
<sequence length="447" mass="48393">MADEERPKRSRFDQTVPAKKSRFDRRSRSPPRAKSPVERNSSDAPTPPKASASDAASVAAAAAARINAQIQAKKGIQHVDVPPIKPTNASMANAAIPSSATDSANLKSEMYIADGDYIKDIEVNDLRNRYTLTKGSTQKMIKDETGSDVTTRGSYYPDKSLATASNPPLYLHITSQSKEGLEKAVAKIEELMQQELPNLIDERRFRRREQDNVERDEFGRRKWPEAKIPIGLEPLPGFNIRAQVVGQQGAYVKHVQNQTRCKVQIKGIGSGFSNPTTGQEDEEPMYLHVTSPDAAMVEKAKGLCEDLLVSVRRQWQQHKDNPPPPRNDRQGSQGGYGGGYGGYGSGYGAGYGTNSNTSGYEGYGSGYGTANSAQSVTAAPGTTNSASPTGQQDYSAQWAAYFQQNPQMAYYYTAQQQYQQQTAAGGSNGQGAPGPPMDPPPPPPPAS</sequence>
<gene>
    <name evidence="7" type="ORF">GOMPHAMPRED_004247</name>
</gene>
<dbReference type="PANTHER" id="PTHR15744:SF0">
    <property type="entry name" value="KH HOMOLOGY DOMAIN-CONTAINING PROTEIN 4"/>
    <property type="match status" value="1"/>
</dbReference>
<feature type="region of interest" description="Disordered" evidence="3">
    <location>
        <begin position="1"/>
        <end position="63"/>
    </location>
</feature>
<dbReference type="InterPro" id="IPR056149">
    <property type="entry name" value="PRP5/DDX46/KHDC4_KH"/>
</dbReference>
<accession>A0A8H3FJ20</accession>